<proteinExistence type="predicted"/>
<accession>A0A6G0HS13</accession>
<protein>
    <submittedName>
        <fullName evidence="2">Uncharacterized protein</fullName>
    </submittedName>
</protein>
<gene>
    <name evidence="2" type="ORF">D5F01_LYC19359</name>
</gene>
<feature type="compositionally biased region" description="Gly residues" evidence="1">
    <location>
        <begin position="102"/>
        <end position="124"/>
    </location>
</feature>
<feature type="region of interest" description="Disordered" evidence="1">
    <location>
        <begin position="99"/>
        <end position="143"/>
    </location>
</feature>
<dbReference type="AlphaFoldDB" id="A0A6G0HS13"/>
<name>A0A6G0HS13_LARCR</name>
<feature type="compositionally biased region" description="Polar residues" evidence="1">
    <location>
        <begin position="129"/>
        <end position="143"/>
    </location>
</feature>
<sequence length="194" mass="20302">MPQTEHSSTATSSLPPSYGAQISLIAYTPTPSTTFHHAPGQSRGRMAVGGPWESGLGWGPLTNTQPNVLIDPMPSYFRTSVRRQGAARRDRQTAVLKELEQGVGGGGGGEGGGGQRQVDGGGGAVVASQHPTQEPRTLLIPSTSLSPFPEGDVVFLPPPPPTPLPGPVLSLWMAPSMLCPAVIEHYEVFHASVH</sequence>
<evidence type="ECO:0000313" key="3">
    <source>
        <dbReference type="Proteomes" id="UP000424527"/>
    </source>
</evidence>
<evidence type="ECO:0000313" key="2">
    <source>
        <dbReference type="EMBL" id="KAE8281970.1"/>
    </source>
</evidence>
<dbReference type="EMBL" id="REGW02000019">
    <property type="protein sequence ID" value="KAE8281970.1"/>
    <property type="molecule type" value="Genomic_DNA"/>
</dbReference>
<comment type="caution">
    <text evidence="2">The sequence shown here is derived from an EMBL/GenBank/DDBJ whole genome shotgun (WGS) entry which is preliminary data.</text>
</comment>
<reference evidence="2 3" key="1">
    <citation type="submission" date="2019-07" db="EMBL/GenBank/DDBJ databases">
        <title>Chromosome genome assembly for large yellow croaker.</title>
        <authorList>
            <person name="Xiao S."/>
        </authorList>
    </citation>
    <scope>NUCLEOTIDE SEQUENCE [LARGE SCALE GENOMIC DNA]</scope>
    <source>
        <strain evidence="2">JMULYC20181020</strain>
        <tissue evidence="2">Muscle</tissue>
    </source>
</reference>
<organism evidence="2 3">
    <name type="scientific">Larimichthys crocea</name>
    <name type="common">Large yellow croaker</name>
    <name type="synonym">Pseudosciaena crocea</name>
    <dbReference type="NCBI Taxonomy" id="215358"/>
    <lineage>
        <taxon>Eukaryota</taxon>
        <taxon>Metazoa</taxon>
        <taxon>Chordata</taxon>
        <taxon>Craniata</taxon>
        <taxon>Vertebrata</taxon>
        <taxon>Euteleostomi</taxon>
        <taxon>Actinopterygii</taxon>
        <taxon>Neopterygii</taxon>
        <taxon>Teleostei</taxon>
        <taxon>Neoteleostei</taxon>
        <taxon>Acanthomorphata</taxon>
        <taxon>Eupercaria</taxon>
        <taxon>Sciaenidae</taxon>
        <taxon>Larimichthys</taxon>
    </lineage>
</organism>
<keyword evidence="3" id="KW-1185">Reference proteome</keyword>
<dbReference type="Proteomes" id="UP000424527">
    <property type="component" value="Unassembled WGS sequence"/>
</dbReference>
<evidence type="ECO:0000256" key="1">
    <source>
        <dbReference type="SAM" id="MobiDB-lite"/>
    </source>
</evidence>